<comment type="subcellular location">
    <subcellularLocation>
        <location evidence="1">Nucleus</location>
    </subcellularLocation>
</comment>
<feature type="domain" description="BZIP" evidence="7">
    <location>
        <begin position="209"/>
        <end position="272"/>
    </location>
</feature>
<accession>A0AAW1R201</accession>
<feature type="compositionally biased region" description="Polar residues" evidence="6">
    <location>
        <begin position="184"/>
        <end position="196"/>
    </location>
</feature>
<gene>
    <name evidence="8" type="ORF">WJX81_004026</name>
</gene>
<protein>
    <recommendedName>
        <fullName evidence="7">BZIP domain-containing protein</fullName>
    </recommendedName>
</protein>
<dbReference type="InterPro" id="IPR004827">
    <property type="entry name" value="bZIP"/>
</dbReference>
<dbReference type="GO" id="GO:0003700">
    <property type="term" value="F:DNA-binding transcription factor activity"/>
    <property type="evidence" value="ECO:0007669"/>
    <property type="project" value="InterPro"/>
</dbReference>
<dbReference type="InterPro" id="IPR046347">
    <property type="entry name" value="bZIP_sf"/>
</dbReference>
<dbReference type="GO" id="GO:0003677">
    <property type="term" value="F:DNA binding"/>
    <property type="evidence" value="ECO:0007669"/>
    <property type="project" value="UniProtKB-KW"/>
</dbReference>
<evidence type="ECO:0000259" key="7">
    <source>
        <dbReference type="PROSITE" id="PS50217"/>
    </source>
</evidence>
<dbReference type="Proteomes" id="UP001445335">
    <property type="component" value="Unassembled WGS sequence"/>
</dbReference>
<keyword evidence="9" id="KW-1185">Reference proteome</keyword>
<dbReference type="Pfam" id="PF00170">
    <property type="entry name" value="bZIP_1"/>
    <property type="match status" value="1"/>
</dbReference>
<dbReference type="EMBL" id="JALJOU010000056">
    <property type="protein sequence ID" value="KAK9827653.1"/>
    <property type="molecule type" value="Genomic_DNA"/>
</dbReference>
<name>A0AAW1R201_9CHLO</name>
<dbReference type="PANTHER" id="PTHR46408:SF10">
    <property type="entry name" value="BASIC LEUCINE ZIPPER 63"/>
    <property type="match status" value="1"/>
</dbReference>
<feature type="region of interest" description="Disordered" evidence="6">
    <location>
        <begin position="121"/>
        <end position="148"/>
    </location>
</feature>
<dbReference type="PROSITE" id="PS00036">
    <property type="entry name" value="BZIP_BASIC"/>
    <property type="match status" value="1"/>
</dbReference>
<dbReference type="AlphaFoldDB" id="A0AAW1R201"/>
<evidence type="ECO:0000313" key="8">
    <source>
        <dbReference type="EMBL" id="KAK9827653.1"/>
    </source>
</evidence>
<evidence type="ECO:0000256" key="6">
    <source>
        <dbReference type="SAM" id="MobiDB-lite"/>
    </source>
</evidence>
<keyword evidence="5" id="KW-0539">Nucleus</keyword>
<proteinExistence type="predicted"/>
<dbReference type="Gene3D" id="1.20.5.170">
    <property type="match status" value="1"/>
</dbReference>
<dbReference type="PANTHER" id="PTHR46408">
    <property type="entry name" value="BASIC LEUCINE ZIPPER 63"/>
    <property type="match status" value="1"/>
</dbReference>
<feature type="region of interest" description="Disordered" evidence="6">
    <location>
        <begin position="174"/>
        <end position="210"/>
    </location>
</feature>
<dbReference type="SUPFAM" id="SSF57959">
    <property type="entry name" value="Leucine zipper domain"/>
    <property type="match status" value="1"/>
</dbReference>
<evidence type="ECO:0000256" key="5">
    <source>
        <dbReference type="ARBA" id="ARBA00023242"/>
    </source>
</evidence>
<comment type="caution">
    <text evidence="8">The sequence shown here is derived from an EMBL/GenBank/DDBJ whole genome shotgun (WGS) entry which is preliminary data.</text>
</comment>
<dbReference type="PROSITE" id="PS50217">
    <property type="entry name" value="BZIP"/>
    <property type="match status" value="1"/>
</dbReference>
<feature type="compositionally biased region" description="Basic and acidic residues" evidence="6">
    <location>
        <begin position="276"/>
        <end position="296"/>
    </location>
</feature>
<dbReference type="SMART" id="SM00338">
    <property type="entry name" value="BRLZ"/>
    <property type="match status" value="1"/>
</dbReference>
<feature type="region of interest" description="Disordered" evidence="6">
    <location>
        <begin position="216"/>
        <end position="235"/>
    </location>
</feature>
<reference evidence="8 9" key="1">
    <citation type="journal article" date="2024" name="Nat. Commun.">
        <title>Phylogenomics reveals the evolutionary origins of lichenization in chlorophyte algae.</title>
        <authorList>
            <person name="Puginier C."/>
            <person name="Libourel C."/>
            <person name="Otte J."/>
            <person name="Skaloud P."/>
            <person name="Haon M."/>
            <person name="Grisel S."/>
            <person name="Petersen M."/>
            <person name="Berrin J.G."/>
            <person name="Delaux P.M."/>
            <person name="Dal Grande F."/>
            <person name="Keller J."/>
        </authorList>
    </citation>
    <scope>NUCLEOTIDE SEQUENCE [LARGE SCALE GENOMIC DNA]</scope>
    <source>
        <strain evidence="8 9">SAG 245.80</strain>
    </source>
</reference>
<evidence type="ECO:0000256" key="2">
    <source>
        <dbReference type="ARBA" id="ARBA00023015"/>
    </source>
</evidence>
<keyword evidence="2" id="KW-0805">Transcription regulation</keyword>
<evidence type="ECO:0000256" key="1">
    <source>
        <dbReference type="ARBA" id="ARBA00004123"/>
    </source>
</evidence>
<evidence type="ECO:0000256" key="4">
    <source>
        <dbReference type="ARBA" id="ARBA00023163"/>
    </source>
</evidence>
<keyword evidence="3" id="KW-0238">DNA-binding</keyword>
<dbReference type="GO" id="GO:0005634">
    <property type="term" value="C:nucleus"/>
    <property type="evidence" value="ECO:0007669"/>
    <property type="project" value="UniProtKB-SubCell"/>
</dbReference>
<feature type="region of interest" description="Disordered" evidence="6">
    <location>
        <begin position="276"/>
        <end position="333"/>
    </location>
</feature>
<evidence type="ECO:0000313" key="9">
    <source>
        <dbReference type="Proteomes" id="UP001445335"/>
    </source>
</evidence>
<dbReference type="FunFam" id="1.20.5.170:FF:000020">
    <property type="entry name" value="BZIP transcription factor"/>
    <property type="match status" value="1"/>
</dbReference>
<sequence>MERGFSADDLSLMLKLQGGAGFPRTDSEAAFMDFLKRIPSTSNLAAQASAQGLDAAQQQQLMQTAQHMQAAQASGLASSSSLGAPLAGQLQEVGRLNVGGIPRVPSLDLLRQLVQVNQTMSPSGAKAPASAPEGAPLESAPSSRSLPGAGGAVLPMPATVPMVATTLLPVPAAVPSSGLRHSRVQSGASAPCTDSESGGGTKEGQTKADIRRARRMLSNRESARRSRRRKQEHLSTLEEQIAKLNEEKQQLEERCEELEQGLRKRDEENRVLRREVEGLRRGDMGETSHTKAERGRAAQRGGGVPRVSSVEHIPKKACASRNSEWQDKQDAGAFAATHGKRKLVVEAS</sequence>
<keyword evidence="4" id="KW-0804">Transcription</keyword>
<evidence type="ECO:0000256" key="3">
    <source>
        <dbReference type="ARBA" id="ARBA00023125"/>
    </source>
</evidence>
<organism evidence="8 9">
    <name type="scientific">Elliptochloris bilobata</name>
    <dbReference type="NCBI Taxonomy" id="381761"/>
    <lineage>
        <taxon>Eukaryota</taxon>
        <taxon>Viridiplantae</taxon>
        <taxon>Chlorophyta</taxon>
        <taxon>core chlorophytes</taxon>
        <taxon>Trebouxiophyceae</taxon>
        <taxon>Trebouxiophyceae incertae sedis</taxon>
        <taxon>Elliptochloris clade</taxon>
        <taxon>Elliptochloris</taxon>
    </lineage>
</organism>
<feature type="compositionally biased region" description="Low complexity" evidence="6">
    <location>
        <begin position="121"/>
        <end position="136"/>
    </location>
</feature>